<proteinExistence type="predicted"/>
<feature type="region of interest" description="Disordered" evidence="1">
    <location>
        <begin position="53"/>
        <end position="93"/>
    </location>
</feature>
<feature type="compositionally biased region" description="Polar residues" evidence="1">
    <location>
        <begin position="1018"/>
        <end position="1037"/>
    </location>
</feature>
<feature type="compositionally biased region" description="Polar residues" evidence="1">
    <location>
        <begin position="780"/>
        <end position="791"/>
    </location>
</feature>
<evidence type="ECO:0000313" key="3">
    <source>
        <dbReference type="Proteomes" id="UP001219525"/>
    </source>
</evidence>
<feature type="compositionally biased region" description="Polar residues" evidence="1">
    <location>
        <begin position="1"/>
        <end position="11"/>
    </location>
</feature>
<feature type="region of interest" description="Disordered" evidence="1">
    <location>
        <begin position="1"/>
        <end position="37"/>
    </location>
</feature>
<feature type="region of interest" description="Disordered" evidence="1">
    <location>
        <begin position="327"/>
        <end position="358"/>
    </location>
</feature>
<keyword evidence="3" id="KW-1185">Reference proteome</keyword>
<feature type="compositionally biased region" description="Polar residues" evidence="1">
    <location>
        <begin position="450"/>
        <end position="461"/>
    </location>
</feature>
<feature type="compositionally biased region" description="Pro residues" evidence="1">
    <location>
        <begin position="632"/>
        <end position="644"/>
    </location>
</feature>
<feature type="compositionally biased region" description="Pro residues" evidence="1">
    <location>
        <begin position="566"/>
        <end position="591"/>
    </location>
</feature>
<feature type="compositionally biased region" description="Low complexity" evidence="1">
    <location>
        <begin position="256"/>
        <end position="271"/>
    </location>
</feature>
<dbReference type="AlphaFoldDB" id="A0AAD6V1G2"/>
<feature type="region of interest" description="Disordered" evidence="1">
    <location>
        <begin position="139"/>
        <end position="177"/>
    </location>
</feature>
<comment type="caution">
    <text evidence="2">The sequence shown here is derived from an EMBL/GenBank/DDBJ whole genome shotgun (WGS) entry which is preliminary data.</text>
</comment>
<feature type="compositionally biased region" description="Polar residues" evidence="1">
    <location>
        <begin position="1048"/>
        <end position="1065"/>
    </location>
</feature>
<feature type="compositionally biased region" description="Acidic residues" evidence="1">
    <location>
        <begin position="489"/>
        <end position="501"/>
    </location>
</feature>
<feature type="compositionally biased region" description="Low complexity" evidence="1">
    <location>
        <begin position="860"/>
        <end position="877"/>
    </location>
</feature>
<feature type="compositionally biased region" description="Low complexity" evidence="1">
    <location>
        <begin position="645"/>
        <end position="655"/>
    </location>
</feature>
<feature type="compositionally biased region" description="Polar residues" evidence="1">
    <location>
        <begin position="685"/>
        <end position="694"/>
    </location>
</feature>
<feature type="compositionally biased region" description="Basic and acidic residues" evidence="1">
    <location>
        <begin position="375"/>
        <end position="391"/>
    </location>
</feature>
<name>A0AAD6V1G2_9AGAR</name>
<feature type="compositionally biased region" description="Low complexity" evidence="1">
    <location>
        <begin position="1073"/>
        <end position="1095"/>
    </location>
</feature>
<evidence type="ECO:0000313" key="2">
    <source>
        <dbReference type="EMBL" id="KAJ7197252.1"/>
    </source>
</evidence>
<dbReference type="EMBL" id="JARJCW010000079">
    <property type="protein sequence ID" value="KAJ7197252.1"/>
    <property type="molecule type" value="Genomic_DNA"/>
</dbReference>
<feature type="compositionally biased region" description="Basic and acidic residues" evidence="1">
    <location>
        <begin position="958"/>
        <end position="969"/>
    </location>
</feature>
<protein>
    <submittedName>
        <fullName evidence="2">Uncharacterized protein</fullName>
    </submittedName>
</protein>
<feature type="compositionally biased region" description="Basic residues" evidence="1">
    <location>
        <begin position="12"/>
        <end position="28"/>
    </location>
</feature>
<feature type="compositionally biased region" description="Basic residues" evidence="1">
    <location>
        <begin position="1190"/>
        <end position="1199"/>
    </location>
</feature>
<feature type="compositionally biased region" description="Polar residues" evidence="1">
    <location>
        <begin position="139"/>
        <end position="162"/>
    </location>
</feature>
<feature type="region of interest" description="Disordered" evidence="1">
    <location>
        <begin position="250"/>
        <end position="294"/>
    </location>
</feature>
<feature type="compositionally biased region" description="Basic and acidic residues" evidence="1">
    <location>
        <begin position="502"/>
        <end position="516"/>
    </location>
</feature>
<accession>A0AAD6V1G2</accession>
<sequence>MIPMSSSSAHNTSRHRSSARHPSRRRPLARSNSSLMGTIKNIVTAPLAWFATTEDFGDPPDLKGKRRRNVPQSAPSLDDSDGPPRTKRARLNSPDRQIQFHLEPQYVAPAYSQPPMGYLDPPDMVFSNSNVLPRPRSSSINLTTPSLNQFNPSNRSGITRTISVDPHPMSTSLSREPSMSFIPLDRDTSMELSSFSTSSIPRDLSMPLPATGNSLRMRTSLTPQPALPREASEPPSLSVLAQKPVFVRAPPESHQRLSSQSSSSTLGSLVDSQRRTRSPMRQHSSLLFGSGSQSQEGLIYHTKTARPPAPAERALHELDIYKTPLLPTRSRLRGGPSSPSDPSFPFNTYKANDPTDLFRPRRSSQLLLMRDDRRVSRLEKEEKTKKAKVNDTKPYAGEGGMKKLLARRMKEVEEDDVDSLAPPHDAAVEHPVESKQQPTQPPPLPSVPSDWQTSQPASFGSSLRVGRVKTSRNHIARPGRPSKRFSAAFEEDNDDAMDDRDSEGQKERQELEEAAKKLPTFEVPAGFTFAKESNAKPPIGDDANAKEPPITALPFSFSSSAVPAEPVTPFPAPTEAPAAIPQPKPLSPSPPVERGHKTTTPAVPENTAEPVENSSSSAIPNFFASSKLLAQTPPPSSLFPPSNPSNPSTNFPCMPASAPPFFPVSAPVRDAENPFWEGDAGKTISADSKPSQPSLFGAKANGGGESGSALAKADGVPSNSFGASLFDTAKKDAPLLFSTSSTFLFNLSHGSGGTPAPPAAALEPQKVEEPPKPVVPFGSMTGTGSAPTQINPPKAVAFSLDSASTSTGETPKAFSLTPAPGSNPFAAPDAPKPAFGFTFGQPQKEAPKASTATSSPFTFGAPASAPVVPAVGEPGSATPFSFGTSSAPATTGGFSFNTNTDNAESKPAPSPGTGGFSFGVNLAGAESKPVPSSGGVFTFGAPAAAVPTVRPVTPPRNDVPEFKMDESPTRDMQVNGEVKPAEPRPTLGGAGGGFSFSNPPSGSLFKQSATPAPAPFSFNATSAPGSSLFASPGSTENKPFGGGDFSGAASNVNPFAFGQNSTSTGPIDPPRPSTTGSFSFGSSGPSTSTSFGFGSANLPSSNPFAASLSGGSAPNSPSTFNQPFTFGTSAAQQSTPFSFGSSQPASPAGAVSTLPQPTTPGGFAVQTPFSAGAGSLFTMGSAPPPAGQRVLKKLPRRKN</sequence>
<dbReference type="Proteomes" id="UP001219525">
    <property type="component" value="Unassembled WGS sequence"/>
</dbReference>
<feature type="region of interest" description="Disordered" evidence="1">
    <location>
        <begin position="947"/>
        <end position="1199"/>
    </location>
</feature>
<feature type="region of interest" description="Disordered" evidence="1">
    <location>
        <begin position="192"/>
        <end position="218"/>
    </location>
</feature>
<reference evidence="2" key="1">
    <citation type="submission" date="2023-03" db="EMBL/GenBank/DDBJ databases">
        <title>Massive genome expansion in bonnet fungi (Mycena s.s.) driven by repeated elements and novel gene families across ecological guilds.</title>
        <authorList>
            <consortium name="Lawrence Berkeley National Laboratory"/>
            <person name="Harder C.B."/>
            <person name="Miyauchi S."/>
            <person name="Viragh M."/>
            <person name="Kuo A."/>
            <person name="Thoen E."/>
            <person name="Andreopoulos B."/>
            <person name="Lu D."/>
            <person name="Skrede I."/>
            <person name="Drula E."/>
            <person name="Henrissat B."/>
            <person name="Morin E."/>
            <person name="Kohler A."/>
            <person name="Barry K."/>
            <person name="LaButti K."/>
            <person name="Morin E."/>
            <person name="Salamov A."/>
            <person name="Lipzen A."/>
            <person name="Mereny Z."/>
            <person name="Hegedus B."/>
            <person name="Baldrian P."/>
            <person name="Stursova M."/>
            <person name="Weitz H."/>
            <person name="Taylor A."/>
            <person name="Grigoriev I.V."/>
            <person name="Nagy L.G."/>
            <person name="Martin F."/>
            <person name="Kauserud H."/>
        </authorList>
    </citation>
    <scope>NUCLEOTIDE SEQUENCE</scope>
    <source>
        <strain evidence="2">9144</strain>
    </source>
</reference>
<feature type="region of interest" description="Disordered" evidence="1">
    <location>
        <begin position="375"/>
        <end position="655"/>
    </location>
</feature>
<feature type="compositionally biased region" description="Low complexity" evidence="1">
    <location>
        <begin position="824"/>
        <end position="837"/>
    </location>
</feature>
<feature type="compositionally biased region" description="Low complexity" evidence="1">
    <location>
        <begin position="336"/>
        <end position="346"/>
    </location>
</feature>
<evidence type="ECO:0000256" key="1">
    <source>
        <dbReference type="SAM" id="MobiDB-lite"/>
    </source>
</evidence>
<feature type="compositionally biased region" description="Low complexity" evidence="1">
    <location>
        <begin position="282"/>
        <end position="294"/>
    </location>
</feature>
<gene>
    <name evidence="2" type="ORF">GGX14DRAFT_668810</name>
</gene>
<feature type="compositionally biased region" description="Polar residues" evidence="1">
    <location>
        <begin position="878"/>
        <end position="902"/>
    </location>
</feature>
<feature type="compositionally biased region" description="Polar residues" evidence="1">
    <location>
        <begin position="1097"/>
        <end position="1145"/>
    </location>
</feature>
<feature type="region of interest" description="Disordered" evidence="1">
    <location>
        <begin position="749"/>
        <end position="916"/>
    </location>
</feature>
<feature type="compositionally biased region" description="Basic residues" evidence="1">
    <location>
        <begin position="466"/>
        <end position="483"/>
    </location>
</feature>
<organism evidence="2 3">
    <name type="scientific">Mycena pura</name>
    <dbReference type="NCBI Taxonomy" id="153505"/>
    <lineage>
        <taxon>Eukaryota</taxon>
        <taxon>Fungi</taxon>
        <taxon>Dikarya</taxon>
        <taxon>Basidiomycota</taxon>
        <taxon>Agaricomycotina</taxon>
        <taxon>Agaricomycetes</taxon>
        <taxon>Agaricomycetidae</taxon>
        <taxon>Agaricales</taxon>
        <taxon>Marasmiineae</taxon>
        <taxon>Mycenaceae</taxon>
        <taxon>Mycena</taxon>
    </lineage>
</organism>
<feature type="region of interest" description="Disordered" evidence="1">
    <location>
        <begin position="672"/>
        <end position="714"/>
    </location>
</feature>